<accession>A0A0F8XA46</accession>
<dbReference type="EMBL" id="LAZR01060430">
    <property type="protein sequence ID" value="KKK65683.1"/>
    <property type="molecule type" value="Genomic_DNA"/>
</dbReference>
<dbReference type="AlphaFoldDB" id="A0A0F8XA46"/>
<reference evidence="1" key="1">
    <citation type="journal article" date="2015" name="Nature">
        <title>Complex archaea that bridge the gap between prokaryotes and eukaryotes.</title>
        <authorList>
            <person name="Spang A."/>
            <person name="Saw J.H."/>
            <person name="Jorgensen S.L."/>
            <person name="Zaremba-Niedzwiedzka K."/>
            <person name="Martijn J."/>
            <person name="Lind A.E."/>
            <person name="van Eijk R."/>
            <person name="Schleper C."/>
            <person name="Guy L."/>
            <person name="Ettema T.J."/>
        </authorList>
    </citation>
    <scope>NUCLEOTIDE SEQUENCE</scope>
</reference>
<comment type="caution">
    <text evidence="1">The sequence shown here is derived from an EMBL/GenBank/DDBJ whole genome shotgun (WGS) entry which is preliminary data.</text>
</comment>
<evidence type="ECO:0000313" key="1">
    <source>
        <dbReference type="EMBL" id="KKK65683.1"/>
    </source>
</evidence>
<feature type="non-terminal residue" evidence="1">
    <location>
        <position position="1"/>
    </location>
</feature>
<sequence length="112" mass="12595">RKYCLNFAYSTDFEIDAKYLRSLFDPDKFMVKITPIHNNNACRENNIRTVGGYDSYHPYARPERELIEQGFDVLVFVPSSDEEDGLVTCGNAILGGGKLTVDQSVIKIEGLA</sequence>
<name>A0A0F8XA46_9ZZZZ</name>
<proteinExistence type="predicted"/>
<gene>
    <name evidence="1" type="ORF">LCGC14_2971670</name>
</gene>
<protein>
    <submittedName>
        <fullName evidence="1">Uncharacterized protein</fullName>
    </submittedName>
</protein>
<organism evidence="1">
    <name type="scientific">marine sediment metagenome</name>
    <dbReference type="NCBI Taxonomy" id="412755"/>
    <lineage>
        <taxon>unclassified sequences</taxon>
        <taxon>metagenomes</taxon>
        <taxon>ecological metagenomes</taxon>
    </lineage>
</organism>